<sequence>MAMADDELVAAFPAWLAEDVRAVVAVMPESDSAPASPFSVVVGDETVAIPYRIHPDEPSVDVVRALTATRRAILHCLYSRHGDGVVRQRHLEHIVTCDEPWVVPFVVQLVGEYVVQIVKVIRQGLADLPSGRSAGYRLYGDFVTRNPEFFTLTEYRAVTYWSYHYRWKFPVFGAYPGCQVLELLRAAASDRAGRRWPRHTPAGFGRMVRAEDV</sequence>
<accession>G8XEG4</accession>
<keyword evidence="1" id="KW-0614">Plasmid</keyword>
<evidence type="ECO:0000313" key="2">
    <source>
        <dbReference type="Proteomes" id="UP000007842"/>
    </source>
</evidence>
<protein>
    <submittedName>
        <fullName evidence="1">Uncharacterized protein</fullName>
    </submittedName>
</protein>
<geneLocation type="plasmid" evidence="1 2">
    <name>pSCATT</name>
</geneLocation>
<dbReference type="RefSeq" id="WP_014152018.1">
    <property type="nucleotide sequence ID" value="NC_016113.1"/>
</dbReference>
<dbReference type="EMBL" id="CP003229">
    <property type="protein sequence ID" value="AEW98346.1"/>
    <property type="molecule type" value="Genomic_DNA"/>
</dbReference>
<proteinExistence type="predicted"/>
<evidence type="ECO:0000313" key="1">
    <source>
        <dbReference type="EMBL" id="AEW98346.1"/>
    </source>
</evidence>
<organism evidence="1 2">
    <name type="scientific">Streptantibioticus cattleyicolor (strain ATCC 35852 / DSM 46488 / JCM 4925 / NBRC 14057 / NRRL 8057)</name>
    <name type="common">Streptomyces cattleya</name>
    <dbReference type="NCBI Taxonomy" id="1003195"/>
    <lineage>
        <taxon>Bacteria</taxon>
        <taxon>Bacillati</taxon>
        <taxon>Actinomycetota</taxon>
        <taxon>Actinomycetes</taxon>
        <taxon>Kitasatosporales</taxon>
        <taxon>Streptomycetaceae</taxon>
        <taxon>Streptantibioticus</taxon>
    </lineage>
</organism>
<keyword evidence="2" id="KW-1185">Reference proteome</keyword>
<dbReference type="AlphaFoldDB" id="F8JL72"/>
<dbReference type="KEGG" id="scy:SCATT_p01530"/>
<dbReference type="PATRIC" id="fig|1003195.11.peg.1524"/>
<name>F8JL72_STREN</name>
<dbReference type="KEGG" id="sct:SCAT_p1571"/>
<dbReference type="HOGENOM" id="CLU_112480_0_0_11"/>
<reference evidence="2" key="1">
    <citation type="submission" date="2011-12" db="EMBL/GenBank/DDBJ databases">
        <title>Complete genome sequence of Streptomyces cattleya strain DSM 46488.</title>
        <authorList>
            <person name="Ou H.-Y."/>
            <person name="Li P."/>
            <person name="Zhao C."/>
            <person name="O'Hagan D."/>
            <person name="Deng Z."/>
        </authorList>
    </citation>
    <scope>NUCLEOTIDE SEQUENCE [LARGE SCALE GENOMIC DNA]</scope>
    <source>
        <strain evidence="2">ATCC 35852 / DSM 46488 / JCM 4925 / NBRC 14057 / NRRL 8057</strain>
        <plasmid evidence="2">Plasmid pSCATT</plasmid>
    </source>
</reference>
<dbReference type="Proteomes" id="UP000007842">
    <property type="component" value="Plasmid pSCATT"/>
</dbReference>
<gene>
    <name evidence="1" type="ordered locus">SCATT_p01530</name>
</gene>
<dbReference type="OrthoDB" id="3578967at2"/>
<accession>F8JL72</accession>